<dbReference type="AlphaFoldDB" id="A0A9N9E9Z1"/>
<dbReference type="Proteomes" id="UP000789570">
    <property type="component" value="Unassembled WGS sequence"/>
</dbReference>
<proteinExistence type="predicted"/>
<reference evidence="1" key="1">
    <citation type="submission" date="2021-06" db="EMBL/GenBank/DDBJ databases">
        <authorList>
            <person name="Kallberg Y."/>
            <person name="Tangrot J."/>
            <person name="Rosling A."/>
        </authorList>
    </citation>
    <scope>NUCLEOTIDE SEQUENCE</scope>
    <source>
        <strain evidence="1">UK204</strain>
    </source>
</reference>
<protein>
    <submittedName>
        <fullName evidence="1">16740_t:CDS:1</fullName>
    </submittedName>
</protein>
<dbReference type="EMBL" id="CAJVPQ010005423">
    <property type="protein sequence ID" value="CAG8669956.1"/>
    <property type="molecule type" value="Genomic_DNA"/>
</dbReference>
<name>A0A9N9E9Z1_9GLOM</name>
<accession>A0A9N9E9Z1</accession>
<comment type="caution">
    <text evidence="1">The sequence shown here is derived from an EMBL/GenBank/DDBJ whole genome shotgun (WGS) entry which is preliminary data.</text>
</comment>
<evidence type="ECO:0000313" key="1">
    <source>
        <dbReference type="EMBL" id="CAG8669956.1"/>
    </source>
</evidence>
<keyword evidence="2" id="KW-1185">Reference proteome</keyword>
<organism evidence="1 2">
    <name type="scientific">Funneliformis caledonium</name>
    <dbReference type="NCBI Taxonomy" id="1117310"/>
    <lineage>
        <taxon>Eukaryota</taxon>
        <taxon>Fungi</taxon>
        <taxon>Fungi incertae sedis</taxon>
        <taxon>Mucoromycota</taxon>
        <taxon>Glomeromycotina</taxon>
        <taxon>Glomeromycetes</taxon>
        <taxon>Glomerales</taxon>
        <taxon>Glomeraceae</taxon>
        <taxon>Funneliformis</taxon>
    </lineage>
</organism>
<evidence type="ECO:0000313" key="2">
    <source>
        <dbReference type="Proteomes" id="UP000789570"/>
    </source>
</evidence>
<sequence length="61" mass="7280">MRISIKNTLDGDSLQLIEKKSDYLQIPEHQIFPPEHNRSEYYEEDSIQTPEYFSVKDINVH</sequence>
<gene>
    <name evidence="1" type="ORF">FCALED_LOCUS11975</name>
</gene>